<proteinExistence type="predicted"/>
<reference evidence="3 4" key="1">
    <citation type="submission" date="2023-10" db="EMBL/GenBank/DDBJ databases">
        <title>179-bfca-hs.</title>
        <authorList>
            <person name="Miliotis G."/>
            <person name="Sengupta P."/>
            <person name="Hameed A."/>
            <person name="Chuvochina M."/>
            <person name="Mcdonagh F."/>
            <person name="Simpson A.C."/>
            <person name="Singh N.K."/>
            <person name="Rekha P.D."/>
            <person name="Raman K."/>
            <person name="Hugenholtz P."/>
            <person name="Venkateswaran K."/>
        </authorList>
    </citation>
    <scope>NUCLEOTIDE SEQUENCE [LARGE SCALE GENOMIC DNA]</scope>
    <source>
        <strain evidence="3 4">179-BFC-A-HS</strain>
    </source>
</reference>
<keyword evidence="4" id="KW-1185">Reference proteome</keyword>
<dbReference type="PANTHER" id="PTHR11851">
    <property type="entry name" value="METALLOPROTEASE"/>
    <property type="match status" value="1"/>
</dbReference>
<dbReference type="NCBIfam" id="NF047421">
    <property type="entry name" value="YfmH_fam"/>
    <property type="match status" value="1"/>
</dbReference>
<dbReference type="Gene3D" id="3.30.830.10">
    <property type="entry name" value="Metalloenzyme, LuxS/M16 peptidase-like"/>
    <property type="match status" value="2"/>
</dbReference>
<evidence type="ECO:0000313" key="4">
    <source>
        <dbReference type="Proteomes" id="UP001228376"/>
    </source>
</evidence>
<evidence type="ECO:0000259" key="1">
    <source>
        <dbReference type="Pfam" id="PF00675"/>
    </source>
</evidence>
<dbReference type="InterPro" id="IPR050361">
    <property type="entry name" value="MPP/UQCRC_Complex"/>
</dbReference>
<protein>
    <submittedName>
        <fullName evidence="3">Pitrilysin family protein</fullName>
    </submittedName>
</protein>
<dbReference type="InterPro" id="IPR007863">
    <property type="entry name" value="Peptidase_M16_C"/>
</dbReference>
<sequence>MEKKYYDTLDETIYTDKLTNGLRVFLLPKAEMSKTYAIFSTNYGSIDREFVPIGKTETETVPDGVAHFLEHKMFEKEDKDVFEDFGKQGASANAFTSFTQTAYLFSATSHIEKNIETLLDFVQEPYFSDKSVEKEKGIIGQEINMYNDQPDWQAFMGTLRALYQNNPVRIDIAGTVESISHITKEDLYTCYNTFYHPENMQLFITGNIDPEKIMSLIHRNQDQKQFESVDNITRNYPDEPIDVAMPENKIIMPVSTPKCTVGIKVIPDKDPSVFLKQDILQDLIMSYYFSKGGPLYQELYNADLIDSSFYYETNLDRSIGYVLIGSNTEKPEQFAAKVKELLHATTKEKWNDEQLSLMKKRYIGELLRGMNSLEYIANKYIHYQTFGIDFFEIVPIVQALTVDDMNDYVTKWVTENRIAVCKIMSE</sequence>
<feature type="domain" description="Peptidase M16 C-terminal" evidence="2">
    <location>
        <begin position="182"/>
        <end position="361"/>
    </location>
</feature>
<dbReference type="InterPro" id="IPR011249">
    <property type="entry name" value="Metalloenz_LuxS/M16"/>
</dbReference>
<dbReference type="InterPro" id="IPR011765">
    <property type="entry name" value="Pept_M16_N"/>
</dbReference>
<accession>A0ABU5CJ02</accession>
<dbReference type="EMBL" id="JAROCA020000001">
    <property type="protein sequence ID" value="MDY0405822.1"/>
    <property type="molecule type" value="Genomic_DNA"/>
</dbReference>
<gene>
    <name evidence="3" type="ORF">P5G51_010830</name>
</gene>
<dbReference type="PANTHER" id="PTHR11851:SF134">
    <property type="entry name" value="ZINC-DEPENDENT PROTEASE"/>
    <property type="match status" value="1"/>
</dbReference>
<dbReference type="Proteomes" id="UP001228376">
    <property type="component" value="Unassembled WGS sequence"/>
</dbReference>
<dbReference type="SUPFAM" id="SSF63411">
    <property type="entry name" value="LuxS/MPP-like metallohydrolase"/>
    <property type="match status" value="2"/>
</dbReference>
<feature type="domain" description="Peptidase M16 N-terminal" evidence="1">
    <location>
        <begin position="56"/>
        <end position="175"/>
    </location>
</feature>
<dbReference type="RefSeq" id="WP_306066448.1">
    <property type="nucleotide sequence ID" value="NZ_JAROCA020000001.1"/>
</dbReference>
<name>A0ABU5CJ02_9BACI</name>
<evidence type="ECO:0000259" key="2">
    <source>
        <dbReference type="Pfam" id="PF05193"/>
    </source>
</evidence>
<dbReference type="Pfam" id="PF00675">
    <property type="entry name" value="Peptidase_M16"/>
    <property type="match status" value="1"/>
</dbReference>
<comment type="caution">
    <text evidence="3">The sequence shown here is derived from an EMBL/GenBank/DDBJ whole genome shotgun (WGS) entry which is preliminary data.</text>
</comment>
<evidence type="ECO:0000313" key="3">
    <source>
        <dbReference type="EMBL" id="MDY0405822.1"/>
    </source>
</evidence>
<organism evidence="3 4">
    <name type="scientific">Tigheibacillus jepli</name>
    <dbReference type="NCBI Taxonomy" id="3035914"/>
    <lineage>
        <taxon>Bacteria</taxon>
        <taxon>Bacillati</taxon>
        <taxon>Bacillota</taxon>
        <taxon>Bacilli</taxon>
        <taxon>Bacillales</taxon>
        <taxon>Bacillaceae</taxon>
        <taxon>Tigheibacillus</taxon>
    </lineage>
</organism>
<dbReference type="Pfam" id="PF05193">
    <property type="entry name" value="Peptidase_M16_C"/>
    <property type="match status" value="1"/>
</dbReference>